<name>A0ABN8IWS9_9NEOP</name>
<sequence>MRELTPDFEKNAFPYRDFHYTYEDDGEGNSVPVITLEVLSKITQTEEYEQNDFSNEMQQTVTESQETPNIHYIAENSKTEPVKPETSENKEQDQNANTSKIRTDLLEYMTRNDGSVICKLCGEILQSRTHWYRHKYKLHVIPPLNPAPLFQCEQCLVFFKSRKGYIGHLASRHSEILADSSPVLTNSQAEALAKQFQTQPEIKDEADPELAIPKTSVPNYQSIVKQTTKTIETKRQFKNSKEQVNREEWEERRTREEKLVADIIDRVRRECEAQGSGGPARRGYTRRTTVMHT</sequence>
<dbReference type="EMBL" id="OW152817">
    <property type="protein sequence ID" value="CAH2068843.1"/>
    <property type="molecule type" value="Genomic_DNA"/>
</dbReference>
<protein>
    <recommendedName>
        <fullName evidence="2">C2H2-type domain-containing protein</fullName>
    </recommendedName>
</protein>
<dbReference type="Proteomes" id="UP000837857">
    <property type="component" value="Chromosome 5"/>
</dbReference>
<dbReference type="SMART" id="SM00355">
    <property type="entry name" value="ZnF_C2H2"/>
    <property type="match status" value="2"/>
</dbReference>
<accession>A0ABN8IWS9</accession>
<proteinExistence type="predicted"/>
<reference evidence="3" key="1">
    <citation type="submission" date="2022-03" db="EMBL/GenBank/DDBJ databases">
        <authorList>
            <person name="Martin H S."/>
        </authorList>
    </citation>
    <scope>NUCLEOTIDE SEQUENCE</scope>
</reference>
<dbReference type="Gene3D" id="3.30.160.60">
    <property type="entry name" value="Classic Zinc Finger"/>
    <property type="match status" value="1"/>
</dbReference>
<evidence type="ECO:0000313" key="3">
    <source>
        <dbReference type="EMBL" id="CAH2068843.1"/>
    </source>
</evidence>
<evidence type="ECO:0000313" key="4">
    <source>
        <dbReference type="Proteomes" id="UP000837857"/>
    </source>
</evidence>
<feature type="region of interest" description="Disordered" evidence="1">
    <location>
        <begin position="60"/>
        <end position="98"/>
    </location>
</feature>
<dbReference type="PROSITE" id="PS00028">
    <property type="entry name" value="ZINC_FINGER_C2H2_1"/>
    <property type="match status" value="2"/>
</dbReference>
<feature type="domain" description="C2H2-type" evidence="2">
    <location>
        <begin position="118"/>
        <end position="139"/>
    </location>
</feature>
<evidence type="ECO:0000256" key="1">
    <source>
        <dbReference type="SAM" id="MobiDB-lite"/>
    </source>
</evidence>
<feature type="domain" description="C2H2-type" evidence="2">
    <location>
        <begin position="152"/>
        <end position="173"/>
    </location>
</feature>
<keyword evidence="4" id="KW-1185">Reference proteome</keyword>
<dbReference type="InterPro" id="IPR013087">
    <property type="entry name" value="Znf_C2H2_type"/>
</dbReference>
<feature type="region of interest" description="Disordered" evidence="1">
    <location>
        <begin position="272"/>
        <end position="293"/>
    </location>
</feature>
<evidence type="ECO:0000259" key="2">
    <source>
        <dbReference type="PROSITE" id="PS00028"/>
    </source>
</evidence>
<gene>
    <name evidence="3" type="ORF">IPOD504_LOCUS14575</name>
</gene>
<feature type="compositionally biased region" description="Basic and acidic residues" evidence="1">
    <location>
        <begin position="77"/>
        <end position="93"/>
    </location>
</feature>
<organism evidence="3 4">
    <name type="scientific">Iphiclides podalirius</name>
    <name type="common">scarce swallowtail</name>
    <dbReference type="NCBI Taxonomy" id="110791"/>
    <lineage>
        <taxon>Eukaryota</taxon>
        <taxon>Metazoa</taxon>
        <taxon>Ecdysozoa</taxon>
        <taxon>Arthropoda</taxon>
        <taxon>Hexapoda</taxon>
        <taxon>Insecta</taxon>
        <taxon>Pterygota</taxon>
        <taxon>Neoptera</taxon>
        <taxon>Endopterygota</taxon>
        <taxon>Lepidoptera</taxon>
        <taxon>Glossata</taxon>
        <taxon>Ditrysia</taxon>
        <taxon>Papilionoidea</taxon>
        <taxon>Papilionidae</taxon>
        <taxon>Papilioninae</taxon>
        <taxon>Iphiclides</taxon>
    </lineage>
</organism>
<feature type="non-terminal residue" evidence="3">
    <location>
        <position position="293"/>
    </location>
</feature>